<dbReference type="Pfam" id="PF03473">
    <property type="entry name" value="MOSC"/>
    <property type="match status" value="1"/>
</dbReference>
<accession>A0A0F0KCX5</accession>
<evidence type="ECO:0000259" key="1">
    <source>
        <dbReference type="PROSITE" id="PS51340"/>
    </source>
</evidence>
<dbReference type="OrthoDB" id="9786134at2"/>
<protein>
    <submittedName>
        <fullName evidence="2">MOSC domain protein</fullName>
    </submittedName>
</protein>
<reference evidence="2 3" key="1">
    <citation type="submission" date="2015-02" db="EMBL/GenBank/DDBJ databases">
        <title>Draft genome sequences of ten Microbacterium spp. with emphasis on heavy metal contaminated environments.</title>
        <authorList>
            <person name="Corretto E."/>
        </authorList>
    </citation>
    <scope>NUCLEOTIDE SEQUENCE [LARGE SCALE GENOMIC DNA]</scope>
    <source>
        <strain evidence="2 3">BEL163</strain>
    </source>
</reference>
<evidence type="ECO:0000313" key="2">
    <source>
        <dbReference type="EMBL" id="KJL18703.1"/>
    </source>
</evidence>
<dbReference type="GO" id="GO:0030151">
    <property type="term" value="F:molybdenum ion binding"/>
    <property type="evidence" value="ECO:0007669"/>
    <property type="project" value="InterPro"/>
</dbReference>
<evidence type="ECO:0000313" key="3">
    <source>
        <dbReference type="Proteomes" id="UP000033725"/>
    </source>
</evidence>
<dbReference type="InterPro" id="IPR011037">
    <property type="entry name" value="Pyrv_Knase-like_insert_dom_sf"/>
</dbReference>
<dbReference type="PANTHER" id="PTHR36930">
    <property type="entry name" value="METAL-SULFUR CLUSTER BIOSYNTHESIS PROTEINS YUAD-RELATED"/>
    <property type="match status" value="1"/>
</dbReference>
<name>A0A0F0KCX5_9MICO</name>
<dbReference type="GO" id="GO:0030170">
    <property type="term" value="F:pyridoxal phosphate binding"/>
    <property type="evidence" value="ECO:0007669"/>
    <property type="project" value="InterPro"/>
</dbReference>
<dbReference type="RefSeq" id="WP_045265298.1">
    <property type="nucleotide sequence ID" value="NZ_JYIV01000030.1"/>
</dbReference>
<dbReference type="SUPFAM" id="SSF50800">
    <property type="entry name" value="PK beta-barrel domain-like"/>
    <property type="match status" value="1"/>
</dbReference>
<sequence length="179" mass="18925">MLARVVAVHSSASHTFSKEARESISLLEGLGVDGDAHCGATVKHRSRVAADPSQPNLRQVHLIHSELFETLKESGHLVAPGDLGENITTRGIDLLALPVGARLRIGEAVVTITGLRNPCQQINGFQSGLLKQVVRNAGDGKVVRLAGVMGIVSRGGRVAAGDPIDVTFPPYPHLPLTRV</sequence>
<dbReference type="InterPro" id="IPR052716">
    <property type="entry name" value="MOSC_domain"/>
</dbReference>
<dbReference type="InterPro" id="IPR005302">
    <property type="entry name" value="MoCF_Sase_C"/>
</dbReference>
<dbReference type="PROSITE" id="PS51340">
    <property type="entry name" value="MOSC"/>
    <property type="match status" value="1"/>
</dbReference>
<proteinExistence type="predicted"/>
<dbReference type="Proteomes" id="UP000033725">
    <property type="component" value="Unassembled WGS sequence"/>
</dbReference>
<dbReference type="PANTHER" id="PTHR36930:SF1">
    <property type="entry name" value="MOSC DOMAIN-CONTAINING PROTEIN"/>
    <property type="match status" value="1"/>
</dbReference>
<dbReference type="AlphaFoldDB" id="A0A0F0KCX5"/>
<dbReference type="GO" id="GO:0003824">
    <property type="term" value="F:catalytic activity"/>
    <property type="evidence" value="ECO:0007669"/>
    <property type="project" value="InterPro"/>
</dbReference>
<dbReference type="PATRIC" id="fig|82380.10.peg.3545"/>
<gene>
    <name evidence="2" type="ORF">RN51_03544</name>
</gene>
<dbReference type="Gene3D" id="2.40.33.20">
    <property type="entry name" value="PK beta-barrel domain-like"/>
    <property type="match status" value="1"/>
</dbReference>
<comment type="caution">
    <text evidence="2">The sequence shown here is derived from an EMBL/GenBank/DDBJ whole genome shotgun (WGS) entry which is preliminary data.</text>
</comment>
<dbReference type="EMBL" id="JYIV01000030">
    <property type="protein sequence ID" value="KJL18703.1"/>
    <property type="molecule type" value="Genomic_DNA"/>
</dbReference>
<feature type="domain" description="MOSC" evidence="1">
    <location>
        <begin position="18"/>
        <end position="167"/>
    </location>
</feature>
<organism evidence="2 3">
    <name type="scientific">Microbacterium oxydans</name>
    <dbReference type="NCBI Taxonomy" id="82380"/>
    <lineage>
        <taxon>Bacteria</taxon>
        <taxon>Bacillati</taxon>
        <taxon>Actinomycetota</taxon>
        <taxon>Actinomycetes</taxon>
        <taxon>Micrococcales</taxon>
        <taxon>Microbacteriaceae</taxon>
        <taxon>Microbacterium</taxon>
    </lineage>
</organism>